<evidence type="ECO:0000313" key="1">
    <source>
        <dbReference type="EMBL" id="AWI08113.1"/>
    </source>
</evidence>
<name>A0A2U8DZT5_9BACT</name>
<proteinExistence type="predicted"/>
<reference evidence="1 2" key="1">
    <citation type="journal article" date="2018" name="Syst. Appl. Microbiol.">
        <title>Ereboglobus luteus gen. nov. sp. nov. from cockroach guts, and new insights into the oxygen relationship of the genera Opitutus and Didymococcus (Verrucomicrobia: Opitutaceae).</title>
        <authorList>
            <person name="Tegtmeier D."/>
            <person name="Belitz A."/>
            <person name="Radek R."/>
            <person name="Heimerl T."/>
            <person name="Brune A."/>
        </authorList>
    </citation>
    <scope>NUCLEOTIDE SEQUENCE [LARGE SCALE GENOMIC DNA]</scope>
    <source>
        <strain evidence="1 2">Ho45</strain>
    </source>
</reference>
<dbReference type="OrthoDB" id="9809155at2"/>
<keyword evidence="2" id="KW-1185">Reference proteome</keyword>
<sequence>MKPVVLHPEADEEYAVAAKHYANISRQLGGRFYDEIERLILEIRKSPAQFRQYEPPARRNLGRSFPFAVVYLDEPDCVWVVAIMHLHREPDYWKRRLG</sequence>
<dbReference type="Proteomes" id="UP000244896">
    <property type="component" value="Chromosome"/>
</dbReference>
<dbReference type="KEGG" id="elut:CKA38_01530"/>
<organism evidence="1 2">
    <name type="scientific">Ereboglobus luteus</name>
    <dbReference type="NCBI Taxonomy" id="1796921"/>
    <lineage>
        <taxon>Bacteria</taxon>
        <taxon>Pseudomonadati</taxon>
        <taxon>Verrucomicrobiota</taxon>
        <taxon>Opitutia</taxon>
        <taxon>Opitutales</taxon>
        <taxon>Opitutaceae</taxon>
        <taxon>Ereboglobus</taxon>
    </lineage>
</organism>
<dbReference type="InterPro" id="IPR035093">
    <property type="entry name" value="RelE/ParE_toxin_dom_sf"/>
</dbReference>
<evidence type="ECO:0008006" key="3">
    <source>
        <dbReference type="Google" id="ProtNLM"/>
    </source>
</evidence>
<protein>
    <recommendedName>
        <fullName evidence="3">Plasmid stabilization protein</fullName>
    </recommendedName>
</protein>
<dbReference type="RefSeq" id="WP_108823920.1">
    <property type="nucleotide sequence ID" value="NZ_CP023004.1"/>
</dbReference>
<gene>
    <name evidence="1" type="ORF">CKA38_01530</name>
</gene>
<dbReference type="Gene3D" id="3.30.2310.20">
    <property type="entry name" value="RelE-like"/>
    <property type="match status" value="1"/>
</dbReference>
<dbReference type="AlphaFoldDB" id="A0A2U8DZT5"/>
<accession>A0A2U8DZT5</accession>
<dbReference type="EMBL" id="CP023004">
    <property type="protein sequence ID" value="AWI08113.1"/>
    <property type="molecule type" value="Genomic_DNA"/>
</dbReference>
<evidence type="ECO:0000313" key="2">
    <source>
        <dbReference type="Proteomes" id="UP000244896"/>
    </source>
</evidence>